<evidence type="ECO:0000256" key="2">
    <source>
        <dbReference type="ARBA" id="ARBA00023031"/>
    </source>
</evidence>
<feature type="compositionally biased region" description="Pro residues" evidence="3">
    <location>
        <begin position="305"/>
        <end position="314"/>
    </location>
</feature>
<sequence length="314" mass="34701">MASTDVTAASFDELANILSANYDENGLVRKNLSRAMCCNARTGVLWFTPDDLIARLNGYVSRIYEDTFKVSDPAYQNSYRMYKNLGLLVTPQVGPDVNATLELSLIDSFSVSVLHDNVEPVSVESRDGPTVVCFFPNYSVRNADRCTFNGQQFHRRLGIKYTIDLDDFDISSGDSVSIFTIHAVWQLVHATKPSFFKPSPPVIIPVDVGYVENYLLTKPQKLRSFIQNSIQTSGHQMKSLTSKGAISLLSDKPVLALDAASVEVVPSEKRKKKKKTPRLSVTSEPSISSPPLDLPRATNSFKPIILPPPVIKSS</sequence>
<keyword evidence="1" id="KW-0813">Transport</keyword>
<name>A0A5C1DB73_9VIRU</name>
<evidence type="ECO:0000256" key="1">
    <source>
        <dbReference type="ARBA" id="ARBA00022448"/>
    </source>
</evidence>
<dbReference type="EMBL" id="MK517480">
    <property type="protein sequence ID" value="QEL52514.1"/>
    <property type="molecule type" value="Genomic_RNA"/>
</dbReference>
<dbReference type="GO" id="GO:0046740">
    <property type="term" value="P:transport of virus in host, cell to cell"/>
    <property type="evidence" value="ECO:0007669"/>
    <property type="project" value="UniProtKB-KW"/>
</dbReference>
<keyword evidence="2" id="KW-0916">Viral movement protein</keyword>
<dbReference type="RefSeq" id="YP_010840079.1">
    <property type="nucleotide sequence ID" value="NC_078393.1"/>
</dbReference>
<evidence type="ECO:0000313" key="5">
    <source>
        <dbReference type="Proteomes" id="UP000681978"/>
    </source>
</evidence>
<feature type="region of interest" description="Disordered" evidence="3">
    <location>
        <begin position="266"/>
        <end position="314"/>
    </location>
</feature>
<dbReference type="Pfam" id="PF00803">
    <property type="entry name" value="3A"/>
    <property type="match status" value="1"/>
</dbReference>
<protein>
    <submittedName>
        <fullName evidence="4">Movement protein</fullName>
    </submittedName>
</protein>
<dbReference type="KEGG" id="vg:80550555"/>
<proteinExistence type="predicted"/>
<organism evidence="4 5">
    <name type="scientific">Tomato fruit blotch virus</name>
    <dbReference type="NCBI Taxonomy" id="2762435"/>
    <lineage>
        <taxon>Viruses</taxon>
        <taxon>Riboviria</taxon>
        <taxon>Orthornavirae</taxon>
        <taxon>Kitrinoviricota</taxon>
        <taxon>Alsuviricetes</taxon>
        <taxon>Martellivirales</taxon>
        <taxon>Kitaviridae</taxon>
        <taxon>Blunervirus</taxon>
        <taxon>Blunervirus solani</taxon>
    </lineage>
</organism>
<dbReference type="InterPro" id="IPR000603">
    <property type="entry name" value="MPV"/>
</dbReference>
<accession>A0A5C1DB73</accession>
<dbReference type="Proteomes" id="UP000681978">
    <property type="component" value="Genome"/>
</dbReference>
<reference evidence="4" key="1">
    <citation type="submission" date="2019-02" db="EMBL/GenBank/DDBJ databases">
        <title>A new blunerivirus species from Tomato.</title>
        <authorList>
            <person name="Ciuffo M."/>
            <person name="Forgia M."/>
            <person name="Chiapello M."/>
            <person name="Peracchio C."/>
            <person name="Turina M."/>
        </authorList>
    </citation>
    <scope>NUCLEOTIDE SEQUENCE [LARGE SCALE GENOMIC DNA]</scope>
    <source>
        <strain evidence="4">Fondi2018</strain>
    </source>
</reference>
<keyword evidence="5" id="KW-1185">Reference proteome</keyword>
<evidence type="ECO:0000313" key="4">
    <source>
        <dbReference type="EMBL" id="QEL52514.1"/>
    </source>
</evidence>
<dbReference type="GeneID" id="80550555"/>
<evidence type="ECO:0000256" key="3">
    <source>
        <dbReference type="SAM" id="MobiDB-lite"/>
    </source>
</evidence>